<protein>
    <recommendedName>
        <fullName evidence="1">RING-type domain-containing protein</fullName>
    </recommendedName>
</protein>
<dbReference type="SUPFAM" id="SSF57850">
    <property type="entry name" value="RING/U-box"/>
    <property type="match status" value="1"/>
</dbReference>
<dbReference type="Gene3D" id="3.30.40.10">
    <property type="entry name" value="Zinc/RING finger domain, C3HC4 (zinc finger)"/>
    <property type="match status" value="1"/>
</dbReference>
<dbReference type="SMART" id="SM00184">
    <property type="entry name" value="RING"/>
    <property type="match status" value="1"/>
</dbReference>
<dbReference type="Pfam" id="PF13639">
    <property type="entry name" value="zf-RING_2"/>
    <property type="match status" value="1"/>
</dbReference>
<evidence type="ECO:0000313" key="2">
    <source>
        <dbReference type="EMBL" id="QHT36735.1"/>
    </source>
</evidence>
<organism evidence="2">
    <name type="scientific">viral metagenome</name>
    <dbReference type="NCBI Taxonomy" id="1070528"/>
    <lineage>
        <taxon>unclassified sequences</taxon>
        <taxon>metagenomes</taxon>
        <taxon>organismal metagenomes</taxon>
    </lineage>
</organism>
<accession>A0A6C0FC31</accession>
<name>A0A6C0FC31_9ZZZZ</name>
<evidence type="ECO:0000259" key="1">
    <source>
        <dbReference type="PROSITE" id="PS50089"/>
    </source>
</evidence>
<dbReference type="EMBL" id="MN738786">
    <property type="protein sequence ID" value="QHT36735.1"/>
    <property type="molecule type" value="Genomic_DNA"/>
</dbReference>
<dbReference type="InterPro" id="IPR001841">
    <property type="entry name" value="Znf_RING"/>
</dbReference>
<proteinExistence type="predicted"/>
<dbReference type="AlphaFoldDB" id="A0A6C0FC31"/>
<sequence length="134" mass="15438">MTEHEESNVEECMICSMPLCEQYCHKLECGHTFHYECLLTSAIINRRHSSSHNSCPYCRTKHGYLPIINGLTKTKIKPGVHYSFSDNFPEYTLVKCQHILTRGKRKGEPCDKKPQLGFTYCKAHNKANLITKDT</sequence>
<dbReference type="PROSITE" id="PS50089">
    <property type="entry name" value="ZF_RING_2"/>
    <property type="match status" value="1"/>
</dbReference>
<feature type="domain" description="RING-type" evidence="1">
    <location>
        <begin position="12"/>
        <end position="59"/>
    </location>
</feature>
<reference evidence="2" key="1">
    <citation type="journal article" date="2020" name="Nature">
        <title>Giant virus diversity and host interactions through global metagenomics.</title>
        <authorList>
            <person name="Schulz F."/>
            <person name="Roux S."/>
            <person name="Paez-Espino D."/>
            <person name="Jungbluth S."/>
            <person name="Walsh D.A."/>
            <person name="Denef V.J."/>
            <person name="McMahon K.D."/>
            <person name="Konstantinidis K.T."/>
            <person name="Eloe-Fadrosh E.A."/>
            <person name="Kyrpides N.C."/>
            <person name="Woyke T."/>
        </authorList>
    </citation>
    <scope>NUCLEOTIDE SEQUENCE</scope>
    <source>
        <strain evidence="2">GVMAG-S-ERX555967-130</strain>
    </source>
</reference>
<dbReference type="InterPro" id="IPR013083">
    <property type="entry name" value="Znf_RING/FYVE/PHD"/>
</dbReference>